<feature type="compositionally biased region" description="Basic and acidic residues" evidence="1">
    <location>
        <begin position="99"/>
        <end position="116"/>
    </location>
</feature>
<protein>
    <submittedName>
        <fullName evidence="2">Uncharacterized protein</fullName>
    </submittedName>
</protein>
<reference evidence="2 3" key="1">
    <citation type="journal article" date="2022" name="Nat. Microbiol.">
        <title>Three families of Asgard archaeal viruses identified in metagenome-assembled genomes.</title>
        <authorList>
            <person name="Medvedeva S."/>
            <person name="Sun J."/>
            <person name="Yutin N."/>
            <person name="Koonin E.V."/>
            <person name="Nunoura T."/>
            <person name="Rinke C."/>
            <person name="Krupovic M."/>
        </authorList>
    </citation>
    <scope>NUCLEOTIDE SEQUENCE [LARGE SCALE GENOMIC DNA]</scope>
    <source>
        <strain evidence="2">VerdaV2</strain>
    </source>
</reference>
<evidence type="ECO:0000313" key="3">
    <source>
        <dbReference type="Proteomes" id="UP001162250"/>
    </source>
</evidence>
<evidence type="ECO:0000256" key="1">
    <source>
        <dbReference type="SAM" id="MobiDB-lite"/>
    </source>
</evidence>
<keyword evidence="3" id="KW-1185">Reference proteome</keyword>
<dbReference type="KEGG" id="vg:80402208"/>
<evidence type="ECO:0000313" key="2">
    <source>
        <dbReference type="EMBL" id="BDI54898.1"/>
    </source>
</evidence>
<dbReference type="EMBL" id="LC711078">
    <property type="protein sequence ID" value="BDI54898.1"/>
    <property type="molecule type" value="Genomic_DNA"/>
</dbReference>
<accession>A0AA35CPK1</accession>
<proteinExistence type="predicted"/>
<dbReference type="GeneID" id="80402208"/>
<organism evidence="2 3">
    <name type="scientific">Thorarchaeia virus VerdaV2</name>
    <dbReference type="NCBI Taxonomy" id="3070171"/>
    <lineage>
        <taxon>Viruses</taxon>
        <taxon>Duplodnaviria</taxon>
        <taxon>Heunggongvirae</taxon>
        <taxon>Uroviricota</taxon>
        <taxon>Caudoviricetes</taxon>
        <taxon>Verdandiviridae</taxon>
        <taxon>Tonitrusvirus</taxon>
        <taxon>Tonitrusvirus shimokitaense</taxon>
    </lineage>
</organism>
<sequence length="144" mass="16770">MSDDKIEPDKTEPEPEPGTERDETGKFKKKEPATPEEKKDKTEPTPPEEPPKEPSDEDNKKQIEALNKELVELRTFKANRMKEVDDYEARLKAQAQAQKTKEDQKLKGFKKEKQSEGDQTEITPLYKKMSFKDLTETSKKMRKK</sequence>
<feature type="region of interest" description="Disordered" evidence="1">
    <location>
        <begin position="94"/>
        <end position="124"/>
    </location>
</feature>
<dbReference type="Proteomes" id="UP001162250">
    <property type="component" value="Segment"/>
</dbReference>
<feature type="region of interest" description="Disordered" evidence="1">
    <location>
        <begin position="1"/>
        <end position="65"/>
    </location>
</feature>
<dbReference type="RefSeq" id="YP_010772494.1">
    <property type="nucleotide sequence ID" value="NC_074645.1"/>
</dbReference>
<name>A0AA35CPK1_9CAUD</name>